<keyword evidence="5" id="KW-0028">Amino-acid biosynthesis</keyword>
<name>A0ABU6KJ82_9BACI</name>
<dbReference type="PROSITE" id="PS01028">
    <property type="entry name" value="DEHYDROQUINASE_I"/>
    <property type="match status" value="1"/>
</dbReference>
<dbReference type="Pfam" id="PF01487">
    <property type="entry name" value="DHquinase_I"/>
    <property type="match status" value="1"/>
</dbReference>
<dbReference type="HAMAP" id="MF_00214">
    <property type="entry name" value="AroD"/>
    <property type="match status" value="1"/>
</dbReference>
<evidence type="ECO:0000256" key="4">
    <source>
        <dbReference type="ARBA" id="ARBA00023270"/>
    </source>
</evidence>
<keyword evidence="7" id="KW-1185">Reference proteome</keyword>
<protein>
    <recommendedName>
        <fullName evidence="5">3-dehydroquinate dehydratase</fullName>
        <shortName evidence="5">3-dehydroquinase</shortName>
        <ecNumber evidence="5">4.2.1.10</ecNumber>
    </recommendedName>
    <alternativeName>
        <fullName evidence="5">Type I DHQase</fullName>
    </alternativeName>
    <alternativeName>
        <fullName evidence="5">Type I dehydroquinase</fullName>
        <shortName evidence="5">DHQ1</shortName>
    </alternativeName>
</protein>
<feature type="binding site" evidence="5">
    <location>
        <position position="82"/>
    </location>
    <ligand>
        <name>3-dehydroquinate</name>
        <dbReference type="ChEBI" id="CHEBI:32364"/>
    </ligand>
</feature>
<reference evidence="6 7" key="1">
    <citation type="journal article" date="2024" name="Int. J. Syst. Evol. Microbiol.">
        <title>Virgibacillus tibetensis sp. nov., isolated from salt lake on the Tibetan Plateau of China.</title>
        <authorList>
            <person name="Phurbu D."/>
            <person name="Liu Z.-X."/>
            <person name="Wang R."/>
            <person name="Zheng Y.-Y."/>
            <person name="Liu H.-C."/>
            <person name="Zhou Y.-G."/>
            <person name="Yu Y.-J."/>
            <person name="Li A.-H."/>
        </authorList>
    </citation>
    <scope>NUCLEOTIDE SEQUENCE [LARGE SCALE GENOMIC DNA]</scope>
    <source>
        <strain evidence="6 7">C22-A2</strain>
    </source>
</reference>
<dbReference type="InterPro" id="IPR018508">
    <property type="entry name" value="3-dehydroquinate_DH_AS"/>
</dbReference>
<feature type="active site" description="Schiff-base intermediate with substrate" evidence="5">
    <location>
        <position position="170"/>
    </location>
</feature>
<proteinExistence type="inferred from homology"/>
<evidence type="ECO:0000256" key="1">
    <source>
        <dbReference type="ARBA" id="ARBA00001864"/>
    </source>
</evidence>
<gene>
    <name evidence="5 6" type="primary">aroD</name>
    <name evidence="6" type="ORF">QGM71_17990</name>
</gene>
<dbReference type="InterPro" id="IPR050146">
    <property type="entry name" value="Type-I_3-dehydroquinase"/>
</dbReference>
<keyword evidence="3 5" id="KW-0456">Lyase</keyword>
<comment type="pathway">
    <text evidence="5">Metabolic intermediate biosynthesis; chorismate biosynthesis; chorismate from D-erythrose 4-phosphate and phosphoenolpyruvate: step 3/7.</text>
</comment>
<dbReference type="SUPFAM" id="SSF51569">
    <property type="entry name" value="Aldolase"/>
    <property type="match status" value="1"/>
</dbReference>
<dbReference type="RefSeq" id="WP_327608919.1">
    <property type="nucleotide sequence ID" value="NZ_JARZFX010000013.1"/>
</dbReference>
<dbReference type="EC" id="4.2.1.10" evidence="5"/>
<comment type="subunit">
    <text evidence="5">Homodimer.</text>
</comment>
<dbReference type="EMBL" id="JARZFX010000013">
    <property type="protein sequence ID" value="MEC5425376.1"/>
    <property type="molecule type" value="Genomic_DNA"/>
</dbReference>
<comment type="similarity">
    <text evidence="5">Belongs to the type-I 3-dehydroquinase family.</text>
</comment>
<evidence type="ECO:0000313" key="7">
    <source>
        <dbReference type="Proteomes" id="UP001335737"/>
    </source>
</evidence>
<feature type="binding site" evidence="5">
    <location>
        <position position="236"/>
    </location>
    <ligand>
        <name>3-dehydroquinate</name>
        <dbReference type="ChEBI" id="CHEBI:32364"/>
    </ligand>
</feature>
<evidence type="ECO:0000256" key="5">
    <source>
        <dbReference type="HAMAP-Rule" id="MF_00214"/>
    </source>
</evidence>
<feature type="binding site" evidence="5">
    <location>
        <position position="232"/>
    </location>
    <ligand>
        <name>3-dehydroquinate</name>
        <dbReference type="ChEBI" id="CHEBI:32364"/>
    </ligand>
</feature>
<dbReference type="CDD" id="cd00502">
    <property type="entry name" value="DHQase_I"/>
    <property type="match status" value="1"/>
</dbReference>
<keyword evidence="2 5" id="KW-0057">Aromatic amino acid biosynthesis</keyword>
<dbReference type="Gene3D" id="3.20.20.70">
    <property type="entry name" value="Aldolase class I"/>
    <property type="match status" value="1"/>
</dbReference>
<dbReference type="GO" id="GO:0003855">
    <property type="term" value="F:3-dehydroquinate dehydratase activity"/>
    <property type="evidence" value="ECO:0007669"/>
    <property type="project" value="UniProtKB-EC"/>
</dbReference>
<keyword evidence="4 5" id="KW-0704">Schiff base</keyword>
<dbReference type="Proteomes" id="UP001335737">
    <property type="component" value="Unassembled WGS sequence"/>
</dbReference>
<dbReference type="InterPro" id="IPR001381">
    <property type="entry name" value="DHquinase_I"/>
</dbReference>
<evidence type="ECO:0000313" key="6">
    <source>
        <dbReference type="EMBL" id="MEC5425376.1"/>
    </source>
</evidence>
<organism evidence="6 7">
    <name type="scientific">Virgibacillus tibetensis</name>
    <dbReference type="NCBI Taxonomy" id="3042313"/>
    <lineage>
        <taxon>Bacteria</taxon>
        <taxon>Bacillati</taxon>
        <taxon>Bacillota</taxon>
        <taxon>Bacilli</taxon>
        <taxon>Bacillales</taxon>
        <taxon>Bacillaceae</taxon>
        <taxon>Virgibacillus</taxon>
    </lineage>
</organism>
<comment type="caution">
    <text evidence="6">The sequence shown here is derived from an EMBL/GenBank/DDBJ whole genome shotgun (WGS) entry which is preliminary data.</text>
</comment>
<dbReference type="PANTHER" id="PTHR43699:SF1">
    <property type="entry name" value="3-DEHYDROQUINATE DEHYDRATASE"/>
    <property type="match status" value="1"/>
</dbReference>
<dbReference type="NCBIfam" id="TIGR01093">
    <property type="entry name" value="aroD"/>
    <property type="match status" value="1"/>
</dbReference>
<evidence type="ECO:0000256" key="2">
    <source>
        <dbReference type="ARBA" id="ARBA00023141"/>
    </source>
</evidence>
<dbReference type="PANTHER" id="PTHR43699">
    <property type="entry name" value="3-DEHYDROQUINATE DEHYDRATASE"/>
    <property type="match status" value="1"/>
</dbReference>
<dbReference type="InterPro" id="IPR013785">
    <property type="entry name" value="Aldolase_TIM"/>
</dbReference>
<comment type="function">
    <text evidence="5">Involved in the third step of the chorismate pathway, which leads to the biosynthesis of aromatic amino acids. Catalyzes the cis-dehydration of 3-dehydroquinate (DHQ) and introduces the first double bond of the aromatic ring to yield 3-dehydroshikimate.</text>
</comment>
<feature type="binding site" evidence="5">
    <location>
        <position position="213"/>
    </location>
    <ligand>
        <name>3-dehydroquinate</name>
        <dbReference type="ChEBI" id="CHEBI:32364"/>
    </ligand>
</feature>
<accession>A0ABU6KJ82</accession>
<evidence type="ECO:0000256" key="3">
    <source>
        <dbReference type="ARBA" id="ARBA00023239"/>
    </source>
</evidence>
<feature type="binding site" evidence="5">
    <location>
        <begin position="46"/>
        <end position="48"/>
    </location>
    <ligand>
        <name>3-dehydroquinate</name>
        <dbReference type="ChEBI" id="CHEBI:32364"/>
    </ligand>
</feature>
<comment type="caution">
    <text evidence="5">Lacks conserved residue(s) required for the propagation of feature annotation.</text>
</comment>
<comment type="catalytic activity">
    <reaction evidence="1 5">
        <text>3-dehydroquinate = 3-dehydroshikimate + H2O</text>
        <dbReference type="Rhea" id="RHEA:21096"/>
        <dbReference type="ChEBI" id="CHEBI:15377"/>
        <dbReference type="ChEBI" id="CHEBI:16630"/>
        <dbReference type="ChEBI" id="CHEBI:32364"/>
        <dbReference type="EC" id="4.2.1.10"/>
    </reaction>
</comment>
<feature type="active site" description="Proton donor/acceptor" evidence="5">
    <location>
        <position position="143"/>
    </location>
</feature>
<sequence>MSNITVKNLTIGEGIPKIVVPLMGATDAGILEELQHVKSLEPDIIEWRVDAYMEVEKLESVMAALATIRVALDDIPLLFTFRSHKEGGNRVITDSYYVELLTTAIRSNEVDLLDIELFYQDVIVKSLIKEAKASGVCVIVSNHNFTHTPSRETIISRLREMQSLGADIPKIAVMPTNTEDVLTLLDATNSMVTHYADRPIITMAMGSEGLISRLAGEVFGSALTFGAGKEVSAPGQIDTKDLRIVLEILHKNK</sequence>